<dbReference type="AlphaFoldDB" id="A0A7I4Y320"/>
<evidence type="ECO:0000256" key="5">
    <source>
        <dbReference type="RuleBase" id="RU003616"/>
    </source>
</evidence>
<keyword evidence="7" id="KW-1185">Reference proteome</keyword>
<dbReference type="GO" id="GO:0005737">
    <property type="term" value="C:cytoplasm"/>
    <property type="evidence" value="ECO:0007669"/>
    <property type="project" value="TreeGrafter"/>
</dbReference>
<dbReference type="PANTHER" id="PTHR45640:SF13">
    <property type="entry name" value="HEAT SHOCK PROTEIN 22-RELATED"/>
    <property type="match status" value="1"/>
</dbReference>
<dbReference type="InterPro" id="IPR055269">
    <property type="entry name" value="Alpha-crystallin/HSP_16"/>
</dbReference>
<name>A0A7I4Y320_HAECO</name>
<sequence length="149" mass="17421">MDLWPYTSRTSRMMRDMMRDFDRFEREMFPSYWRDADRSVLHVGGETHQPTNDDSKFTVSLDVSHFRPEEVNVHVEGHELIVEGKQEQKDANSYMQRSFVRKWILPEDVNLEAIRPQLNDKGHLTIEAPKGPSVQRINIPIVSAPSTTH</sequence>
<dbReference type="GO" id="GO:0046872">
    <property type="term" value="F:metal ion binding"/>
    <property type="evidence" value="ECO:0007669"/>
    <property type="project" value="UniProtKB-KW"/>
</dbReference>
<comment type="similarity">
    <text evidence="2 4 5">Belongs to the small heat shock protein (HSP20) family.</text>
</comment>
<dbReference type="Gene3D" id="2.60.40.790">
    <property type="match status" value="1"/>
</dbReference>
<keyword evidence="3" id="KW-0479">Metal-binding</keyword>
<dbReference type="Proteomes" id="UP000025227">
    <property type="component" value="Unplaced"/>
</dbReference>
<dbReference type="PRINTS" id="PR00299">
    <property type="entry name" value="ACRYSTALLIN"/>
</dbReference>
<dbReference type="Pfam" id="PF00011">
    <property type="entry name" value="HSP20"/>
    <property type="match status" value="1"/>
</dbReference>
<evidence type="ECO:0000256" key="4">
    <source>
        <dbReference type="PROSITE-ProRule" id="PRU00285"/>
    </source>
</evidence>
<feature type="domain" description="SHSP" evidence="6">
    <location>
        <begin position="38"/>
        <end position="145"/>
    </location>
</feature>
<dbReference type="PIRSF" id="PIRSF036514">
    <property type="entry name" value="Sm_HSP_B1"/>
    <property type="match status" value="1"/>
</dbReference>
<evidence type="ECO:0000259" key="6">
    <source>
        <dbReference type="PROSITE" id="PS01031"/>
    </source>
</evidence>
<evidence type="ECO:0000256" key="3">
    <source>
        <dbReference type="PIRSR" id="PIRSR036514-1"/>
    </source>
</evidence>
<evidence type="ECO:0000256" key="2">
    <source>
        <dbReference type="PIRNR" id="PIRNR036514"/>
    </source>
</evidence>
<dbReference type="InterPro" id="IPR008978">
    <property type="entry name" value="HSP20-like_chaperone"/>
</dbReference>
<keyword evidence="1" id="KW-0346">Stress response</keyword>
<dbReference type="GO" id="GO:0009408">
    <property type="term" value="P:response to heat"/>
    <property type="evidence" value="ECO:0007669"/>
    <property type="project" value="TreeGrafter"/>
</dbReference>
<evidence type="ECO:0000313" key="7">
    <source>
        <dbReference type="Proteomes" id="UP000025227"/>
    </source>
</evidence>
<accession>A0A7I4Y320</accession>
<protein>
    <submittedName>
        <fullName evidence="8">SHSP domain-containing protein</fullName>
    </submittedName>
</protein>
<dbReference type="InterPro" id="IPR001436">
    <property type="entry name" value="Alpha-crystallin/sHSP_animal"/>
</dbReference>
<dbReference type="SMR" id="A0A7I4Y320"/>
<feature type="binding site" evidence="3">
    <location>
        <position position="87"/>
    </location>
    <ligand>
        <name>Zn(2+)</name>
        <dbReference type="ChEBI" id="CHEBI:29105"/>
        <label>1</label>
    </ligand>
</feature>
<dbReference type="SUPFAM" id="SSF49764">
    <property type="entry name" value="HSP20-like chaperones"/>
    <property type="match status" value="1"/>
</dbReference>
<keyword evidence="3" id="KW-0862">Zinc</keyword>
<dbReference type="OrthoDB" id="1431247at2759"/>
<evidence type="ECO:0000256" key="1">
    <source>
        <dbReference type="ARBA" id="ARBA00023016"/>
    </source>
</evidence>
<dbReference type="CDD" id="cd06526">
    <property type="entry name" value="metazoan_ACD"/>
    <property type="match status" value="1"/>
</dbReference>
<dbReference type="GO" id="GO:0042026">
    <property type="term" value="P:protein refolding"/>
    <property type="evidence" value="ECO:0007669"/>
    <property type="project" value="TreeGrafter"/>
</dbReference>
<dbReference type="PANTHER" id="PTHR45640">
    <property type="entry name" value="HEAT SHOCK PROTEIN HSP-12.2-RELATED"/>
    <property type="match status" value="1"/>
</dbReference>
<evidence type="ECO:0000313" key="8">
    <source>
        <dbReference type="WBParaSite" id="HCON_00042275-00001"/>
    </source>
</evidence>
<proteinExistence type="inferred from homology"/>
<dbReference type="GO" id="GO:0051082">
    <property type="term" value="F:unfolded protein binding"/>
    <property type="evidence" value="ECO:0007669"/>
    <property type="project" value="TreeGrafter"/>
</dbReference>
<reference evidence="8" key="1">
    <citation type="submission" date="2020-12" db="UniProtKB">
        <authorList>
            <consortium name="WormBaseParasite"/>
        </authorList>
    </citation>
    <scope>IDENTIFICATION</scope>
    <source>
        <strain evidence="8">MHco3</strain>
    </source>
</reference>
<dbReference type="OMA" id="VRKWILP"/>
<dbReference type="WBParaSite" id="HCON_00042275-00001">
    <property type="protein sequence ID" value="HCON_00042275-00001"/>
    <property type="gene ID" value="HCON_00042275"/>
</dbReference>
<organism evidence="7 8">
    <name type="scientific">Haemonchus contortus</name>
    <name type="common">Barber pole worm</name>
    <dbReference type="NCBI Taxonomy" id="6289"/>
    <lineage>
        <taxon>Eukaryota</taxon>
        <taxon>Metazoa</taxon>
        <taxon>Ecdysozoa</taxon>
        <taxon>Nematoda</taxon>
        <taxon>Chromadorea</taxon>
        <taxon>Rhabditida</taxon>
        <taxon>Rhabditina</taxon>
        <taxon>Rhabditomorpha</taxon>
        <taxon>Strongyloidea</taxon>
        <taxon>Trichostrongylidae</taxon>
        <taxon>Haemonchus</taxon>
    </lineage>
</organism>
<dbReference type="InterPro" id="IPR002068">
    <property type="entry name" value="A-crystallin/Hsp20_dom"/>
</dbReference>
<dbReference type="PROSITE" id="PS01031">
    <property type="entry name" value="SHSP"/>
    <property type="match status" value="1"/>
</dbReference>
<dbReference type="GO" id="GO:0005634">
    <property type="term" value="C:nucleus"/>
    <property type="evidence" value="ECO:0007669"/>
    <property type="project" value="TreeGrafter"/>
</dbReference>